<dbReference type="EMBL" id="LC066377">
    <property type="protein sequence ID" value="BAT28754.1"/>
    <property type="molecule type" value="Genomic_DNA"/>
</dbReference>
<dbReference type="PROSITE" id="PS51257">
    <property type="entry name" value="PROKAR_LIPOPROTEIN"/>
    <property type="match status" value="1"/>
</dbReference>
<dbReference type="PIRSF" id="PIRSF033909">
    <property type="entry name" value="UCP033909"/>
    <property type="match status" value="1"/>
</dbReference>
<name>A0A0P0Z4J7_9HYPH</name>
<dbReference type="Gene3D" id="3.40.50.1820">
    <property type="entry name" value="alpha/beta hydrolase"/>
    <property type="match status" value="1"/>
</dbReference>
<evidence type="ECO:0000313" key="1">
    <source>
        <dbReference type="EMBL" id="BAT28754.1"/>
    </source>
</evidence>
<dbReference type="InterPro" id="IPR029058">
    <property type="entry name" value="AB_hydrolase_fold"/>
</dbReference>
<dbReference type="InterPro" id="IPR014586">
    <property type="entry name" value="UCP033909"/>
</dbReference>
<organism evidence="1">
    <name type="scientific">Aureimonas frigidaquae</name>
    <dbReference type="NCBI Taxonomy" id="424757"/>
    <lineage>
        <taxon>Bacteria</taxon>
        <taxon>Pseudomonadati</taxon>
        <taxon>Pseudomonadota</taxon>
        <taxon>Alphaproteobacteria</taxon>
        <taxon>Hyphomicrobiales</taxon>
        <taxon>Aurantimonadaceae</taxon>
        <taxon>Aureimonas</taxon>
    </lineage>
</organism>
<protein>
    <submittedName>
        <fullName evidence="1">Esterase/lipase/thioesterase</fullName>
    </submittedName>
</protein>
<dbReference type="AlphaFoldDB" id="A0A0P0Z4J7"/>
<dbReference type="SUPFAM" id="SSF53474">
    <property type="entry name" value="alpha/beta-Hydrolases"/>
    <property type="match status" value="1"/>
</dbReference>
<reference evidence="1" key="1">
    <citation type="journal article" date="2015" name="Proc. Natl. Acad. Sci. U.S.A.">
        <title>Bacterial clade with the ribosomal RNA operon on a small plasmid rather than the chromosome.</title>
        <authorList>
            <person name="Anda M."/>
            <person name="Ohtsubo Y."/>
            <person name="Okubo T."/>
            <person name="Sugawara M."/>
            <person name="Nagata Y."/>
            <person name="Tsuda M."/>
            <person name="Minamisawa K."/>
            <person name="Mitsui H."/>
        </authorList>
    </citation>
    <scope>NUCLEOTIDE SEQUENCE</scope>
    <source>
        <strain evidence="1">JCM 14755</strain>
    </source>
</reference>
<proteinExistence type="predicted"/>
<sequence>MGESMRSTARRVLVRAQVLTLGLLVLAGCAGGPQGVLTPLRVDPAAFGASRIDMLVATTRQAVDDPAFLYGGERGPNLSLLDMEISIPPDANRKIGEVQWPKRLPPNPARDFTTLLANPMSAHQSRTWLNENLTPSRNVLIFVHGFNNRFEDSVYRFAQIVHDSGADVTPILFTWPSRASVFGYNYDKESTNYSRDALETLFREVAKDPRVREVTVMAHSMGTWLAVESLRQMAIRDGRIAAKIHNVILASPDIDIDVFRQQWIQFGERKPHFTIFVSTDDKALAVSRILAGNSRLGAVNPAEEPYKSEFEKAGIDVVDLTGQGGSDYLNHSRFAESPEVVQLIGRRLINGQTVTDSHVGVGEAIGAVAIGATQAVGQTASAAISLPIAVVDPTTRRNLGDQFDAAVDSTAGTLEAARP</sequence>
<dbReference type="InterPro" id="IPR010297">
    <property type="entry name" value="DUF900_hydrolase"/>
</dbReference>
<dbReference type="PANTHER" id="PTHR36513:SF1">
    <property type="entry name" value="TRANSMEMBRANE PROTEIN"/>
    <property type="match status" value="1"/>
</dbReference>
<dbReference type="PANTHER" id="PTHR36513">
    <property type="entry name" value="ABC TRANSMEMBRANE TYPE-1 DOMAIN-CONTAINING PROTEIN"/>
    <property type="match status" value="1"/>
</dbReference>
<dbReference type="Pfam" id="PF05990">
    <property type="entry name" value="DUF900"/>
    <property type="match status" value="1"/>
</dbReference>
<accession>A0A0P0Z4J7</accession>